<gene>
    <name evidence="2" type="ORF">CYME_CMG090C</name>
</gene>
<dbReference type="Proteomes" id="UP000007014">
    <property type="component" value="Chromosome 7"/>
</dbReference>
<dbReference type="GO" id="GO:0030649">
    <property type="term" value="P:aminoglycoside antibiotic catabolic process"/>
    <property type="evidence" value="ECO:0007669"/>
    <property type="project" value="TreeGrafter"/>
</dbReference>
<dbReference type="eggNOG" id="ENOG502S7Y4">
    <property type="taxonomic scope" value="Eukaryota"/>
</dbReference>
<evidence type="ECO:0000313" key="3">
    <source>
        <dbReference type="Proteomes" id="UP000007014"/>
    </source>
</evidence>
<keyword evidence="3" id="KW-1185">Reference proteome</keyword>
<name>M1V796_CYAM1</name>
<dbReference type="Pfam" id="PF13527">
    <property type="entry name" value="Acetyltransf_9"/>
    <property type="match status" value="1"/>
</dbReference>
<dbReference type="HOGENOM" id="CLU_732481_0_0_1"/>
<dbReference type="Gramene" id="CMG090CT">
    <property type="protein sequence ID" value="CMG090CT"/>
    <property type="gene ID" value="CMG090C"/>
</dbReference>
<dbReference type="CDD" id="cd04301">
    <property type="entry name" value="NAT_SF"/>
    <property type="match status" value="1"/>
</dbReference>
<protein>
    <recommendedName>
        <fullName evidence="1">N-acetyltransferase domain-containing protein</fullName>
    </recommendedName>
</protein>
<dbReference type="EMBL" id="AP006489">
    <property type="protein sequence ID" value="BAM79609.1"/>
    <property type="molecule type" value="Genomic_DNA"/>
</dbReference>
<reference evidence="2 3" key="2">
    <citation type="journal article" date="2007" name="BMC Biol.">
        <title>A 100%-complete sequence reveals unusually simple genomic features in the hot-spring red alga Cyanidioschyzon merolae.</title>
        <authorList>
            <person name="Nozaki H."/>
            <person name="Takano H."/>
            <person name="Misumi O."/>
            <person name="Terasawa K."/>
            <person name="Matsuzaki M."/>
            <person name="Maruyama S."/>
            <person name="Nishida K."/>
            <person name="Yagisawa F."/>
            <person name="Yoshida Y."/>
            <person name="Fujiwara T."/>
            <person name="Takio S."/>
            <person name="Tamura K."/>
            <person name="Chung S.J."/>
            <person name="Nakamura S."/>
            <person name="Kuroiwa H."/>
            <person name="Tanaka K."/>
            <person name="Sato N."/>
            <person name="Kuroiwa T."/>
        </authorList>
    </citation>
    <scope>NUCLEOTIDE SEQUENCE [LARGE SCALE GENOMIC DNA]</scope>
    <source>
        <strain evidence="2 3">10D</strain>
    </source>
</reference>
<proteinExistence type="predicted"/>
<reference evidence="2 3" key="1">
    <citation type="journal article" date="2004" name="Nature">
        <title>Genome sequence of the ultrasmall unicellular red alga Cyanidioschyzon merolae 10D.</title>
        <authorList>
            <person name="Matsuzaki M."/>
            <person name="Misumi O."/>
            <person name="Shin-i T."/>
            <person name="Maruyama S."/>
            <person name="Takahara M."/>
            <person name="Miyagishima S."/>
            <person name="Mori T."/>
            <person name="Nishida K."/>
            <person name="Yagisawa F."/>
            <person name="Nishida K."/>
            <person name="Yoshida Y."/>
            <person name="Nishimura Y."/>
            <person name="Nakao S."/>
            <person name="Kobayashi T."/>
            <person name="Momoyama Y."/>
            <person name="Higashiyama T."/>
            <person name="Minoda A."/>
            <person name="Sano M."/>
            <person name="Nomoto H."/>
            <person name="Oishi K."/>
            <person name="Hayashi H."/>
            <person name="Ohta F."/>
            <person name="Nishizaka S."/>
            <person name="Haga S."/>
            <person name="Miura S."/>
            <person name="Morishita T."/>
            <person name="Kabeya Y."/>
            <person name="Terasawa K."/>
            <person name="Suzuki Y."/>
            <person name="Ishii Y."/>
            <person name="Asakawa S."/>
            <person name="Takano H."/>
            <person name="Ohta N."/>
            <person name="Kuroiwa H."/>
            <person name="Tanaka K."/>
            <person name="Shimizu N."/>
            <person name="Sugano S."/>
            <person name="Sato N."/>
            <person name="Nozaki H."/>
            <person name="Ogasawara N."/>
            <person name="Kohara Y."/>
            <person name="Kuroiwa T."/>
        </authorList>
    </citation>
    <scope>NUCLEOTIDE SEQUENCE [LARGE SCALE GENOMIC DNA]</scope>
    <source>
        <strain evidence="2 3">10D</strain>
    </source>
</reference>
<evidence type="ECO:0000313" key="2">
    <source>
        <dbReference type="EMBL" id="BAM79609.1"/>
    </source>
</evidence>
<accession>M1V796</accession>
<sequence>MRETRGPRTAFCCTTLGYRAAHSVNASSEAPVVATHTCRRKRVSPWKVYSRSWTRLQLNMASYQVRGLRSEELEAWLEFVYGVFKDAKGTAAPPRSYFLRHVENDPGAVERLSEDILVAVGEQDKFIGSLRIFRRRVYLKGSAVSAAGIGEVSVASAYRRQGIASRLLEEASTRMRAAGFALSFLHTSSSESLYRSLGWISVPQKFVRVVREVAHSHRDHIETLALGSEVEIQRCSEAYAEFASRFDGCIVRDDPAYWQRWVRAESGDTEWNDANLTPFRLQTRTKEAYAILQKREDAIHVREFVVRLCGLKRAGLYLDAFLARAVSPDVRQVCAVLAAPLLPLIGGSSAVLETTEDHGYMYRALLEQDAGQQALPEMDRHVFWATDAF</sequence>
<dbReference type="InterPro" id="IPR051554">
    <property type="entry name" value="Acetyltransferase_Eis"/>
</dbReference>
<dbReference type="GO" id="GO:0034069">
    <property type="term" value="F:aminoglycoside N-acetyltransferase activity"/>
    <property type="evidence" value="ECO:0007669"/>
    <property type="project" value="TreeGrafter"/>
</dbReference>
<dbReference type="PANTHER" id="PTHR37817">
    <property type="entry name" value="N-ACETYLTRANSFERASE EIS"/>
    <property type="match status" value="1"/>
</dbReference>
<dbReference type="PANTHER" id="PTHR37817:SF1">
    <property type="entry name" value="N-ACETYLTRANSFERASE EIS"/>
    <property type="match status" value="1"/>
</dbReference>
<dbReference type="OrthoDB" id="79507at2759"/>
<dbReference type="SUPFAM" id="SSF55729">
    <property type="entry name" value="Acyl-CoA N-acyltransferases (Nat)"/>
    <property type="match status" value="1"/>
</dbReference>
<dbReference type="AlphaFoldDB" id="M1V796"/>
<evidence type="ECO:0000259" key="1">
    <source>
        <dbReference type="PROSITE" id="PS51186"/>
    </source>
</evidence>
<dbReference type="InterPro" id="IPR016181">
    <property type="entry name" value="Acyl_CoA_acyltransferase"/>
</dbReference>
<dbReference type="GeneID" id="16993256"/>
<dbReference type="InterPro" id="IPR000182">
    <property type="entry name" value="GNAT_dom"/>
</dbReference>
<dbReference type="OMA" id="KMSINIT"/>
<feature type="domain" description="N-acetyltransferase" evidence="1">
    <location>
        <begin position="63"/>
        <end position="225"/>
    </location>
</feature>
<dbReference type="PROSITE" id="PS51186">
    <property type="entry name" value="GNAT"/>
    <property type="match status" value="1"/>
</dbReference>
<dbReference type="Gene3D" id="3.40.630.30">
    <property type="match status" value="1"/>
</dbReference>
<dbReference type="KEGG" id="cme:CYME_CMG090C"/>
<organism evidence="2 3">
    <name type="scientific">Cyanidioschyzon merolae (strain NIES-3377 / 10D)</name>
    <name type="common">Unicellular red alga</name>
    <dbReference type="NCBI Taxonomy" id="280699"/>
    <lineage>
        <taxon>Eukaryota</taxon>
        <taxon>Rhodophyta</taxon>
        <taxon>Bangiophyceae</taxon>
        <taxon>Cyanidiales</taxon>
        <taxon>Cyanidiaceae</taxon>
        <taxon>Cyanidioschyzon</taxon>
    </lineage>
</organism>
<dbReference type="RefSeq" id="XP_005535895.1">
    <property type="nucleotide sequence ID" value="XM_005535838.1"/>
</dbReference>